<feature type="compositionally biased region" description="Polar residues" evidence="1">
    <location>
        <begin position="362"/>
        <end position="375"/>
    </location>
</feature>
<evidence type="ECO:0000313" key="2">
    <source>
        <dbReference type="EMBL" id="KKA17709.1"/>
    </source>
</evidence>
<dbReference type="AlphaFoldDB" id="A0A0F4YHP0"/>
<dbReference type="EMBL" id="LASV01000575">
    <property type="protein sequence ID" value="KKA17709.1"/>
    <property type="molecule type" value="Genomic_DNA"/>
</dbReference>
<evidence type="ECO:0000313" key="3">
    <source>
        <dbReference type="Proteomes" id="UP000053958"/>
    </source>
</evidence>
<feature type="region of interest" description="Disordered" evidence="1">
    <location>
        <begin position="340"/>
        <end position="375"/>
    </location>
</feature>
<protein>
    <submittedName>
        <fullName evidence="2">Chromo domain protein Chp1p</fullName>
    </submittedName>
</protein>
<dbReference type="STRING" id="1408163.A0A0F4YHP0"/>
<evidence type="ECO:0000256" key="1">
    <source>
        <dbReference type="SAM" id="MobiDB-lite"/>
    </source>
</evidence>
<comment type="caution">
    <text evidence="2">The sequence shown here is derived from an EMBL/GenBank/DDBJ whole genome shotgun (WGS) entry which is preliminary data.</text>
</comment>
<accession>A0A0F4YHP0</accession>
<dbReference type="GeneID" id="25320614"/>
<dbReference type="RefSeq" id="XP_013324321.1">
    <property type="nucleotide sequence ID" value="XM_013468867.1"/>
</dbReference>
<organism evidence="2 3">
    <name type="scientific">Rasamsonia emersonii (strain ATCC 16479 / CBS 393.64 / IMI 116815)</name>
    <dbReference type="NCBI Taxonomy" id="1408163"/>
    <lineage>
        <taxon>Eukaryota</taxon>
        <taxon>Fungi</taxon>
        <taxon>Dikarya</taxon>
        <taxon>Ascomycota</taxon>
        <taxon>Pezizomycotina</taxon>
        <taxon>Eurotiomycetes</taxon>
        <taxon>Eurotiomycetidae</taxon>
        <taxon>Eurotiales</taxon>
        <taxon>Trichocomaceae</taxon>
        <taxon>Rasamsonia</taxon>
    </lineage>
</organism>
<proteinExistence type="predicted"/>
<sequence length="375" mass="43115">SDLPNGPSGDVEMTDVSNDASLPDLDVFFKENFQITFDELALVRGHKRANMFFLMFPDEAHNEYLLLKLFLEKHLAVVLSNREGDMGWEKFAKTEIGAALFHNSFTNYQDLTSLTSLTSRNQISFWNVSLMKPVDFKGDQLNFQRLFPQGGTILLTEDFMVHEKDASVIILGWFRENVRSKIPRTWKLMLRPNVMNWLGEKFKEDCRYMLMHYIIADIASEGKLRNMPTRPHDLDSIYNPSLQHPIISLVNIPGYGSSSEEDFPEIPEGLTQEHRDADRLIKFFADWVILNVSQYRRFQVITSVAPLPQWQKLHHIDLCHGPQAFYKRMAIKPDTYREKYLSQASSSSSSSSTTRPEGADNKQPSSLQESPTDVI</sequence>
<keyword evidence="3" id="KW-1185">Reference proteome</keyword>
<feature type="non-terminal residue" evidence="2">
    <location>
        <position position="1"/>
    </location>
</feature>
<gene>
    <name evidence="2" type="ORF">T310_8354</name>
</gene>
<reference evidence="2 3" key="1">
    <citation type="submission" date="2015-04" db="EMBL/GenBank/DDBJ databases">
        <authorList>
            <person name="Heijne W.H."/>
            <person name="Fedorova N.D."/>
            <person name="Nierman W.C."/>
            <person name="Vollebregt A.W."/>
            <person name="Zhao Z."/>
            <person name="Wu L."/>
            <person name="Kumar M."/>
            <person name="Stam H."/>
            <person name="van den Berg M.A."/>
            <person name="Pel H.J."/>
        </authorList>
    </citation>
    <scope>NUCLEOTIDE SEQUENCE [LARGE SCALE GENOMIC DNA]</scope>
    <source>
        <strain evidence="2 3">CBS 393.64</strain>
    </source>
</reference>
<name>A0A0F4YHP0_RASE3</name>
<dbReference type="Proteomes" id="UP000053958">
    <property type="component" value="Unassembled WGS sequence"/>
</dbReference>
<dbReference type="OrthoDB" id="1918685at2759"/>